<dbReference type="InterPro" id="IPR007892">
    <property type="entry name" value="CHASE4"/>
</dbReference>
<dbReference type="Gene3D" id="3.30.450.20">
    <property type="entry name" value="PAS domain"/>
    <property type="match status" value="1"/>
</dbReference>
<evidence type="ECO:0000313" key="3">
    <source>
        <dbReference type="EMBL" id="ADN37489.1"/>
    </source>
</evidence>
<dbReference type="PROSITE" id="PS50885">
    <property type="entry name" value="HAMP"/>
    <property type="match status" value="1"/>
</dbReference>
<dbReference type="Pfam" id="PF13426">
    <property type="entry name" value="PAS_9"/>
    <property type="match status" value="1"/>
</dbReference>
<dbReference type="HOGENOM" id="CLU_482038_0_0_2"/>
<dbReference type="Gene3D" id="6.10.340.10">
    <property type="match status" value="1"/>
</dbReference>
<accession>E1RGW0</accession>
<organism evidence="3 4">
    <name type="scientific">Methanolacinia petrolearia (strain DSM 11571 / OCM 486 / SEBR 4847)</name>
    <name type="common">Methanoplanus petrolearius</name>
    <dbReference type="NCBI Taxonomy" id="679926"/>
    <lineage>
        <taxon>Archaea</taxon>
        <taxon>Methanobacteriati</taxon>
        <taxon>Methanobacteriota</taxon>
        <taxon>Stenosarchaea group</taxon>
        <taxon>Methanomicrobia</taxon>
        <taxon>Methanomicrobiales</taxon>
        <taxon>Methanomicrobiaceae</taxon>
        <taxon>Methanolacinia</taxon>
    </lineage>
</organism>
<gene>
    <name evidence="3" type="ordered locus">Mpet_2746</name>
</gene>
<dbReference type="InterPro" id="IPR003660">
    <property type="entry name" value="HAMP_dom"/>
</dbReference>
<feature type="transmembrane region" description="Helical" evidence="1">
    <location>
        <begin position="171"/>
        <end position="194"/>
    </location>
</feature>
<sequence length="468" mass="51964">MLFLNESGDVVYGHAFDPDDDTVTGIPEDFKKNLIDHGILYNDTSDFESSAGILVLNESVMLVSAYPIHTGTGEGPAKGVLIRGTYIDPEEMADETGSNAVSLTIGGTSGHTEGNGYSPVDEGIVFHIKEGSFPRNPGRIHAATTTDDLYGDPVVLESETERIMYTQGFTALVYIFFAIIVITIISAAFYLIVIRKSVFMQLERLGRDAGEIAENKDPGSRIDFKGNPEFMQLAESINKMLCSLEDATCGKMESEMKYGDLFDSSLDDIVLTDLEGMILDANPAFLNMSGIAEVLKENSDRSVCLFGVIEKECNPDAVEKMLDLWEKVNKPFKFETGILNLKTGSLPVEITSWPLSDEKGIIKGLWWLVRDISEKRAIEEIRSNAISRIEDNIEKMAILNDEIRNPLAIIVGLAEIKCGAASEEIIRQVEKIDQIINLLDRGWLSSKKVHEFLKKQYLQDKELKKSQK</sequence>
<keyword evidence="1" id="KW-0472">Membrane</keyword>
<dbReference type="Proteomes" id="UP000006565">
    <property type="component" value="Chromosome"/>
</dbReference>
<dbReference type="AlphaFoldDB" id="E1RGW0"/>
<dbReference type="InterPro" id="IPR000014">
    <property type="entry name" value="PAS"/>
</dbReference>
<dbReference type="NCBIfam" id="TIGR00229">
    <property type="entry name" value="sensory_box"/>
    <property type="match status" value="1"/>
</dbReference>
<dbReference type="KEGG" id="mpi:Mpet_2746"/>
<dbReference type="OrthoDB" id="106933at2157"/>
<dbReference type="eggNOG" id="arCOG04446">
    <property type="taxonomic scope" value="Archaea"/>
</dbReference>
<dbReference type="InterPro" id="IPR035965">
    <property type="entry name" value="PAS-like_dom_sf"/>
</dbReference>
<dbReference type="GO" id="GO:0007165">
    <property type="term" value="P:signal transduction"/>
    <property type="evidence" value="ECO:0007669"/>
    <property type="project" value="InterPro"/>
</dbReference>
<name>E1RGW0_METP4</name>
<protein>
    <submittedName>
        <fullName evidence="3">Putative PAS/PAC sensor protein</fullName>
    </submittedName>
</protein>
<reference evidence="3 4" key="1">
    <citation type="journal article" date="2010" name="Stand. Genomic Sci.">
        <title>Complete genome sequence of Methanoplanus petrolearius type strain (SEBR 4847).</title>
        <authorList>
            <person name="Brambilla E."/>
            <person name="Djao O.D."/>
            <person name="Daligault H."/>
            <person name="Lapidus A."/>
            <person name="Lucas S."/>
            <person name="Hammon N."/>
            <person name="Nolan M."/>
            <person name="Tice H."/>
            <person name="Cheng J.F."/>
            <person name="Han C."/>
            <person name="Tapia R."/>
            <person name="Goodwin L."/>
            <person name="Pitluck S."/>
            <person name="Liolios K."/>
            <person name="Ivanova N."/>
            <person name="Mavromatis K."/>
            <person name="Mikhailova N."/>
            <person name="Pati A."/>
            <person name="Chen A."/>
            <person name="Palaniappan K."/>
            <person name="Land M."/>
            <person name="Hauser L."/>
            <person name="Chang Y.J."/>
            <person name="Jeffries C.D."/>
            <person name="Rohde M."/>
            <person name="Spring S."/>
            <person name="Sikorski J."/>
            <person name="Goker M."/>
            <person name="Woyke T."/>
            <person name="Bristow J."/>
            <person name="Eisen J.A."/>
            <person name="Markowitz V."/>
            <person name="Hugenholtz P."/>
            <person name="Kyrpides N.C."/>
            <person name="Klenk H.P."/>
        </authorList>
    </citation>
    <scope>NUCLEOTIDE SEQUENCE [LARGE SCALE GENOMIC DNA]</scope>
    <source>
        <strain evidence="4">DSM 11571 / OCM 486 / SEBR 4847</strain>
    </source>
</reference>
<evidence type="ECO:0000256" key="1">
    <source>
        <dbReference type="SAM" id="Phobius"/>
    </source>
</evidence>
<dbReference type="EMBL" id="CP002117">
    <property type="protein sequence ID" value="ADN37489.1"/>
    <property type="molecule type" value="Genomic_DNA"/>
</dbReference>
<keyword evidence="4" id="KW-1185">Reference proteome</keyword>
<dbReference type="eggNOG" id="arCOG06538">
    <property type="taxonomic scope" value="Archaea"/>
</dbReference>
<evidence type="ECO:0000313" key="4">
    <source>
        <dbReference type="Proteomes" id="UP000006565"/>
    </source>
</evidence>
<dbReference type="STRING" id="679926.Mpet_2746"/>
<keyword evidence="1" id="KW-1133">Transmembrane helix</keyword>
<feature type="domain" description="HAMP" evidence="2">
    <location>
        <begin position="196"/>
        <end position="249"/>
    </location>
</feature>
<dbReference type="GO" id="GO:0016020">
    <property type="term" value="C:membrane"/>
    <property type="evidence" value="ECO:0007669"/>
    <property type="project" value="InterPro"/>
</dbReference>
<dbReference type="SUPFAM" id="SSF55785">
    <property type="entry name" value="PYP-like sensor domain (PAS domain)"/>
    <property type="match status" value="1"/>
</dbReference>
<proteinExistence type="predicted"/>
<dbReference type="Pfam" id="PF05228">
    <property type="entry name" value="CHASE4"/>
    <property type="match status" value="1"/>
</dbReference>
<keyword evidence="1" id="KW-0812">Transmembrane</keyword>
<dbReference type="CDD" id="cd06225">
    <property type="entry name" value="HAMP"/>
    <property type="match status" value="1"/>
</dbReference>
<evidence type="ECO:0000259" key="2">
    <source>
        <dbReference type="PROSITE" id="PS50885"/>
    </source>
</evidence>